<gene>
    <name evidence="1" type="ORF">IRJ16_10375</name>
</gene>
<dbReference type="EMBL" id="JADFFL010000003">
    <property type="protein sequence ID" value="MBE9662288.1"/>
    <property type="molecule type" value="Genomic_DNA"/>
</dbReference>
<keyword evidence="2" id="KW-1185">Reference proteome</keyword>
<dbReference type="AlphaFoldDB" id="A0A929KYJ3"/>
<protein>
    <submittedName>
        <fullName evidence="1">Uncharacterized protein</fullName>
    </submittedName>
</protein>
<evidence type="ECO:0000313" key="1">
    <source>
        <dbReference type="EMBL" id="MBE9662288.1"/>
    </source>
</evidence>
<organism evidence="1 2">
    <name type="scientific">Mucilaginibacter myungsuensis</name>
    <dbReference type="NCBI Taxonomy" id="649104"/>
    <lineage>
        <taxon>Bacteria</taxon>
        <taxon>Pseudomonadati</taxon>
        <taxon>Bacteroidota</taxon>
        <taxon>Sphingobacteriia</taxon>
        <taxon>Sphingobacteriales</taxon>
        <taxon>Sphingobacteriaceae</taxon>
        <taxon>Mucilaginibacter</taxon>
    </lineage>
</organism>
<sequence>MKRYALVLGLILIVFTCCGSSCSVKRKQPFIIEQRQSISSTDSVGPGVKVISFEGATCVIFPASFGREMFENATDFKEMDFFMPDSTLISKISKEFLSKYCELLSNSKGGSAFGRLACFNLQKNYAYYDRQYLGYVTKKGTRIIRVQFVDFRQDPQNLIKMFRYHWINGVHGWYYSNVWNLFYDVNKNAIADDDDI</sequence>
<comment type="caution">
    <text evidence="1">The sequence shown here is derived from an EMBL/GenBank/DDBJ whole genome shotgun (WGS) entry which is preliminary data.</text>
</comment>
<evidence type="ECO:0000313" key="2">
    <source>
        <dbReference type="Proteomes" id="UP000622475"/>
    </source>
</evidence>
<dbReference type="Proteomes" id="UP000622475">
    <property type="component" value="Unassembled WGS sequence"/>
</dbReference>
<reference evidence="1" key="1">
    <citation type="submission" date="2020-10" db="EMBL/GenBank/DDBJ databases">
        <title>Mucilaginibacter mali sp. nov., isolated from rhizosphere soil of apple orchard.</title>
        <authorList>
            <person name="Lee J.-S."/>
            <person name="Kim H.S."/>
            <person name="Kim J.-S."/>
        </authorList>
    </citation>
    <scope>NUCLEOTIDE SEQUENCE</scope>
    <source>
        <strain evidence="1">KCTC 22746</strain>
    </source>
</reference>
<accession>A0A929KYJ3</accession>
<dbReference type="RefSeq" id="WP_194111460.1">
    <property type="nucleotide sequence ID" value="NZ_JADFFL010000003.1"/>
</dbReference>
<name>A0A929KYJ3_9SPHI</name>
<proteinExistence type="predicted"/>